<feature type="compositionally biased region" description="Basic and acidic residues" evidence="1">
    <location>
        <begin position="125"/>
        <end position="134"/>
    </location>
</feature>
<evidence type="ECO:0000256" key="1">
    <source>
        <dbReference type="SAM" id="MobiDB-lite"/>
    </source>
</evidence>
<dbReference type="Proteomes" id="UP001295469">
    <property type="component" value="Chromosome C03"/>
</dbReference>
<gene>
    <name evidence="2" type="ORF">DARMORV10_C03P37190.1</name>
</gene>
<evidence type="ECO:0000313" key="2">
    <source>
        <dbReference type="EMBL" id="CAF1702655.1"/>
    </source>
</evidence>
<feature type="region of interest" description="Disordered" evidence="1">
    <location>
        <begin position="111"/>
        <end position="134"/>
    </location>
</feature>
<sequence length="134" mass="15532">MGVPHHLLFSPASPPLFSPEWVSPTKANRCLPLDFCLFSSALVDVKNICVHGNELKRTREMNRNTATAADFEHHNHHEHKGDEMNSTTWRKNLFVLISRRRRRRTCSFATELDGGSPAVTEDDQETRREELWHR</sequence>
<dbReference type="AlphaFoldDB" id="A0A816ICW2"/>
<protein>
    <submittedName>
        <fullName evidence="2">(rape) hypothetical protein</fullName>
    </submittedName>
</protein>
<proteinExistence type="predicted"/>
<name>A0A816ICW2_BRANA</name>
<organism evidence="2">
    <name type="scientific">Brassica napus</name>
    <name type="common">Rape</name>
    <dbReference type="NCBI Taxonomy" id="3708"/>
    <lineage>
        <taxon>Eukaryota</taxon>
        <taxon>Viridiplantae</taxon>
        <taxon>Streptophyta</taxon>
        <taxon>Embryophyta</taxon>
        <taxon>Tracheophyta</taxon>
        <taxon>Spermatophyta</taxon>
        <taxon>Magnoliopsida</taxon>
        <taxon>eudicotyledons</taxon>
        <taxon>Gunneridae</taxon>
        <taxon>Pentapetalae</taxon>
        <taxon>rosids</taxon>
        <taxon>malvids</taxon>
        <taxon>Brassicales</taxon>
        <taxon>Brassicaceae</taxon>
        <taxon>Brassiceae</taxon>
        <taxon>Brassica</taxon>
    </lineage>
</organism>
<accession>A0A816ICW2</accession>
<reference evidence="2" key="1">
    <citation type="submission" date="2021-01" db="EMBL/GenBank/DDBJ databases">
        <authorList>
            <consortium name="Genoscope - CEA"/>
            <person name="William W."/>
        </authorList>
    </citation>
    <scope>NUCLEOTIDE SEQUENCE</scope>
</reference>
<dbReference type="EMBL" id="HG994367">
    <property type="protein sequence ID" value="CAF1702655.1"/>
    <property type="molecule type" value="Genomic_DNA"/>
</dbReference>